<organism evidence="1 2">
    <name type="scientific">Eumeta variegata</name>
    <name type="common">Bagworm moth</name>
    <name type="synonym">Eumeta japonica</name>
    <dbReference type="NCBI Taxonomy" id="151549"/>
    <lineage>
        <taxon>Eukaryota</taxon>
        <taxon>Metazoa</taxon>
        <taxon>Ecdysozoa</taxon>
        <taxon>Arthropoda</taxon>
        <taxon>Hexapoda</taxon>
        <taxon>Insecta</taxon>
        <taxon>Pterygota</taxon>
        <taxon>Neoptera</taxon>
        <taxon>Endopterygota</taxon>
        <taxon>Lepidoptera</taxon>
        <taxon>Glossata</taxon>
        <taxon>Ditrysia</taxon>
        <taxon>Tineoidea</taxon>
        <taxon>Psychidae</taxon>
        <taxon>Oiketicinae</taxon>
        <taxon>Eumeta</taxon>
    </lineage>
</organism>
<keyword evidence="2" id="KW-1185">Reference proteome</keyword>
<reference evidence="1 2" key="1">
    <citation type="journal article" date="2019" name="Commun. Biol.">
        <title>The bagworm genome reveals a unique fibroin gene that provides high tensile strength.</title>
        <authorList>
            <person name="Kono N."/>
            <person name="Nakamura H."/>
            <person name="Ohtoshi R."/>
            <person name="Tomita M."/>
            <person name="Numata K."/>
            <person name="Arakawa K."/>
        </authorList>
    </citation>
    <scope>NUCLEOTIDE SEQUENCE [LARGE SCALE GENOMIC DNA]</scope>
</reference>
<evidence type="ECO:0000313" key="1">
    <source>
        <dbReference type="EMBL" id="GBP02700.1"/>
    </source>
</evidence>
<accession>A0A4C1SNF2</accession>
<dbReference type="EMBL" id="BGZK01003574">
    <property type="protein sequence ID" value="GBP02700.1"/>
    <property type="molecule type" value="Genomic_DNA"/>
</dbReference>
<dbReference type="AlphaFoldDB" id="A0A4C1SNF2"/>
<evidence type="ECO:0000313" key="2">
    <source>
        <dbReference type="Proteomes" id="UP000299102"/>
    </source>
</evidence>
<comment type="caution">
    <text evidence="1">The sequence shown here is derived from an EMBL/GenBank/DDBJ whole genome shotgun (WGS) entry which is preliminary data.</text>
</comment>
<proteinExistence type="predicted"/>
<sequence>MELEGGHRNSVIKRRNPIEFGLVRLDENFDTIWIIPYNPSASTQMIEFLMSRRPESKLCATIRNKCGVRVSPASRILHNLLFCQVVPSYIPSVGLHPHLDAFVKL</sequence>
<gene>
    <name evidence="1" type="ORF">EVAR_101181_1</name>
</gene>
<name>A0A4C1SNF2_EUMVA</name>
<dbReference type="Proteomes" id="UP000299102">
    <property type="component" value="Unassembled WGS sequence"/>
</dbReference>
<dbReference type="OrthoDB" id="7326421at2759"/>
<protein>
    <submittedName>
        <fullName evidence="1">Uncharacterized protein</fullName>
    </submittedName>
</protein>